<proteinExistence type="predicted"/>
<keyword evidence="2" id="KW-1185">Reference proteome</keyword>
<accession>V7BZW1</accession>
<dbReference type="Gramene" id="ESW22595">
    <property type="protein sequence ID" value="ESW22595"/>
    <property type="gene ID" value="PHAVU_005G165700g"/>
</dbReference>
<dbReference type="OrthoDB" id="10348463at2759"/>
<sequence>MKNEKKKEQRLKLFVRFRIDRTNPYGDEHESNGKERVRCRSDERVKERECRTEQNRGDKIMGSACFYFRSPANMDHANPLPPK</sequence>
<evidence type="ECO:0000313" key="2">
    <source>
        <dbReference type="Proteomes" id="UP000000226"/>
    </source>
</evidence>
<dbReference type="AlphaFoldDB" id="V7BZW1"/>
<name>V7BZW1_PHAVU</name>
<organism evidence="1 2">
    <name type="scientific">Phaseolus vulgaris</name>
    <name type="common">Kidney bean</name>
    <name type="synonym">French bean</name>
    <dbReference type="NCBI Taxonomy" id="3885"/>
    <lineage>
        <taxon>Eukaryota</taxon>
        <taxon>Viridiplantae</taxon>
        <taxon>Streptophyta</taxon>
        <taxon>Embryophyta</taxon>
        <taxon>Tracheophyta</taxon>
        <taxon>Spermatophyta</taxon>
        <taxon>Magnoliopsida</taxon>
        <taxon>eudicotyledons</taxon>
        <taxon>Gunneridae</taxon>
        <taxon>Pentapetalae</taxon>
        <taxon>rosids</taxon>
        <taxon>fabids</taxon>
        <taxon>Fabales</taxon>
        <taxon>Fabaceae</taxon>
        <taxon>Papilionoideae</taxon>
        <taxon>50 kb inversion clade</taxon>
        <taxon>NPAAA clade</taxon>
        <taxon>indigoferoid/millettioid clade</taxon>
        <taxon>Phaseoleae</taxon>
        <taxon>Phaseolus</taxon>
    </lineage>
</organism>
<dbReference type="EMBL" id="CM002292">
    <property type="protein sequence ID" value="ESW22595.1"/>
    <property type="molecule type" value="Genomic_DNA"/>
</dbReference>
<protein>
    <submittedName>
        <fullName evidence="1">Uncharacterized protein</fullName>
    </submittedName>
</protein>
<dbReference type="Proteomes" id="UP000000226">
    <property type="component" value="Chromosome 5"/>
</dbReference>
<gene>
    <name evidence="1" type="ORF">PHAVU_005G165700g</name>
</gene>
<reference evidence="2" key="1">
    <citation type="journal article" date="2014" name="Nat. Genet.">
        <title>A reference genome for common bean and genome-wide analysis of dual domestications.</title>
        <authorList>
            <person name="Schmutz J."/>
            <person name="McClean P.E."/>
            <person name="Mamidi S."/>
            <person name="Wu G.A."/>
            <person name="Cannon S.B."/>
            <person name="Grimwood J."/>
            <person name="Jenkins J."/>
            <person name="Shu S."/>
            <person name="Song Q."/>
            <person name="Chavarro C."/>
            <person name="Torres-Torres M."/>
            <person name="Geffroy V."/>
            <person name="Moghaddam S.M."/>
            <person name="Gao D."/>
            <person name="Abernathy B."/>
            <person name="Barry K."/>
            <person name="Blair M."/>
            <person name="Brick M.A."/>
            <person name="Chovatia M."/>
            <person name="Gepts P."/>
            <person name="Goodstein D.M."/>
            <person name="Gonzales M."/>
            <person name="Hellsten U."/>
            <person name="Hyten D.L."/>
            <person name="Jia G."/>
            <person name="Kelly J.D."/>
            <person name="Kudrna D."/>
            <person name="Lee R."/>
            <person name="Richard M.M."/>
            <person name="Miklas P.N."/>
            <person name="Osorno J.M."/>
            <person name="Rodrigues J."/>
            <person name="Thareau V."/>
            <person name="Urrea C.A."/>
            <person name="Wang M."/>
            <person name="Yu Y."/>
            <person name="Zhang M."/>
            <person name="Wing R.A."/>
            <person name="Cregan P.B."/>
            <person name="Rokhsar D.S."/>
            <person name="Jackson S.A."/>
        </authorList>
    </citation>
    <scope>NUCLEOTIDE SEQUENCE [LARGE SCALE GENOMIC DNA]</scope>
    <source>
        <strain evidence="2">cv. G19833</strain>
    </source>
</reference>
<evidence type="ECO:0000313" key="1">
    <source>
        <dbReference type="EMBL" id="ESW22595.1"/>
    </source>
</evidence>